<dbReference type="AlphaFoldDB" id="A0A7J7IPT3"/>
<evidence type="ECO:0000313" key="3">
    <source>
        <dbReference type="Proteomes" id="UP000530660"/>
    </source>
</evidence>
<dbReference type="Proteomes" id="UP000530660">
    <property type="component" value="Unassembled WGS sequence"/>
</dbReference>
<accession>A0A7J7IPT3</accession>
<sequence length="406" mass="47326">MDTGVANTLSKFGAVEAATEGGISAEVNMPSGPWRLGRRHVPRAGGKTNLEDASSSTTLASVALAELEADNLRLELEERDEWLSRVHKQLEESQRELESYRAEAGRLRQIILDQKGRLRECDEKQQALVQQLHRIHVKSIAQEAVDCCIYRAIWKGRRPPDTARNASSTVPQLHQRWSTQLLHEQRCARKIRNNLRSIAQMQRTFMAAWHDNVSSLATAVPQLAALVPSSMLRDLEETQRNALRVEFAHLEQTLRAREKTLNEREARVADLETEKERVAKRERELTVWETRLGTIQQGLEEQRHRMERLMEGMIPVEIVEARERNLRHRESAMVEYERSVEKALQQRKEALQAEQAELELHLRDEWTRFHHQCDAERRDLQKELDHERMRFREKIEVDRLHLLITI</sequence>
<protein>
    <submittedName>
        <fullName evidence="2">Uncharacterized protein</fullName>
    </submittedName>
</protein>
<feature type="coiled-coil region" evidence="1">
    <location>
        <begin position="254"/>
        <end position="281"/>
    </location>
</feature>
<name>A0A7J7IPT3_9RHOD</name>
<keyword evidence="3" id="KW-1185">Reference proteome</keyword>
<comment type="caution">
    <text evidence="2">The sequence shown here is derived from an EMBL/GenBank/DDBJ whole genome shotgun (WGS) entry which is preliminary data.</text>
</comment>
<dbReference type="OrthoDB" id="10534517at2759"/>
<feature type="coiled-coil region" evidence="1">
    <location>
        <begin position="83"/>
        <end position="110"/>
    </location>
</feature>
<dbReference type="EMBL" id="VWRR01000001">
    <property type="protein sequence ID" value="KAF6005136.1"/>
    <property type="molecule type" value="Genomic_DNA"/>
</dbReference>
<proteinExistence type="predicted"/>
<evidence type="ECO:0000256" key="1">
    <source>
        <dbReference type="SAM" id="Coils"/>
    </source>
</evidence>
<reference evidence="2 3" key="1">
    <citation type="journal article" date="2020" name="J. Phycol.">
        <title>Comparative genome analysis reveals Cyanidiococcus gen. nov., a new extremophilic red algal genus sister to Cyanidioschyzon (Cyanidioschyzonaceae, Rhodophyta).</title>
        <authorList>
            <person name="Liu S.-L."/>
            <person name="Chiang Y.-R."/>
            <person name="Yoon H.S."/>
            <person name="Fu H.-Y."/>
        </authorList>
    </citation>
    <scope>NUCLEOTIDE SEQUENCE [LARGE SCALE GENOMIC DNA]</scope>
    <source>
        <strain evidence="2 3">THAL066</strain>
    </source>
</reference>
<keyword evidence="1" id="KW-0175">Coiled coil</keyword>
<organism evidence="2 3">
    <name type="scientific">Cyanidiococcus yangmingshanensis</name>
    <dbReference type="NCBI Taxonomy" id="2690220"/>
    <lineage>
        <taxon>Eukaryota</taxon>
        <taxon>Rhodophyta</taxon>
        <taxon>Bangiophyceae</taxon>
        <taxon>Cyanidiales</taxon>
        <taxon>Cyanidiaceae</taxon>
        <taxon>Cyanidiococcus</taxon>
    </lineage>
</organism>
<evidence type="ECO:0000313" key="2">
    <source>
        <dbReference type="EMBL" id="KAF6005136.1"/>
    </source>
</evidence>
<gene>
    <name evidence="2" type="ORF">F1559_001200</name>
</gene>
<feature type="coiled-coil region" evidence="1">
    <location>
        <begin position="333"/>
        <end position="364"/>
    </location>
</feature>